<evidence type="ECO:0000313" key="1">
    <source>
        <dbReference type="EMBL" id="KKN74148.1"/>
    </source>
</evidence>
<gene>
    <name evidence="1" type="ORF">LCGC14_0393600</name>
</gene>
<protein>
    <submittedName>
        <fullName evidence="1">Uncharacterized protein</fullName>
    </submittedName>
</protein>
<dbReference type="AlphaFoldDB" id="A0A0F9W7W0"/>
<proteinExistence type="predicted"/>
<sequence>MGVHNSFMPSEVLAERYEEVRCNTVSLILFIYKW</sequence>
<organism evidence="1">
    <name type="scientific">marine sediment metagenome</name>
    <dbReference type="NCBI Taxonomy" id="412755"/>
    <lineage>
        <taxon>unclassified sequences</taxon>
        <taxon>metagenomes</taxon>
        <taxon>ecological metagenomes</taxon>
    </lineage>
</organism>
<accession>A0A0F9W7W0</accession>
<name>A0A0F9W7W0_9ZZZZ</name>
<reference evidence="1" key="1">
    <citation type="journal article" date="2015" name="Nature">
        <title>Complex archaea that bridge the gap between prokaryotes and eukaryotes.</title>
        <authorList>
            <person name="Spang A."/>
            <person name="Saw J.H."/>
            <person name="Jorgensen S.L."/>
            <person name="Zaremba-Niedzwiedzka K."/>
            <person name="Martijn J."/>
            <person name="Lind A.E."/>
            <person name="van Eijk R."/>
            <person name="Schleper C."/>
            <person name="Guy L."/>
            <person name="Ettema T.J."/>
        </authorList>
    </citation>
    <scope>NUCLEOTIDE SEQUENCE</scope>
</reference>
<dbReference type="EMBL" id="LAZR01000331">
    <property type="protein sequence ID" value="KKN74148.1"/>
    <property type="molecule type" value="Genomic_DNA"/>
</dbReference>
<comment type="caution">
    <text evidence="1">The sequence shown here is derived from an EMBL/GenBank/DDBJ whole genome shotgun (WGS) entry which is preliminary data.</text>
</comment>